<comment type="function">
    <text evidence="1">Catalyzes the oxidation of uric acid to 5-hydroxyisourate, which is further processed to form (S)-allantoin.</text>
</comment>
<dbReference type="InParanoid" id="A0A6P5KIC7"/>
<dbReference type="GO" id="GO:0019628">
    <property type="term" value="P:urate catabolic process"/>
    <property type="evidence" value="ECO:0007669"/>
    <property type="project" value="UniProtKB-UniPathway"/>
</dbReference>
<dbReference type="RefSeq" id="XP_020844347.1">
    <property type="nucleotide sequence ID" value="XM_020988688.1"/>
</dbReference>
<keyword evidence="7" id="KW-0659">Purine metabolism</keyword>
<sequence>MSHHYEYEKTWPGKENFILGETENRDVELVHTGYGKDMVKVLHIQRDGKYHTIKEVTASVQLTLRTKKDYLFGDNSDIIPTDTIKNIVHVLAKFKGIKTIETFAMDICEHFLSSFNHVTRVRVYIEQAPWKRLEKNGKEHFHAFINTPTGTHFCEAEQRPNGSPTVHSGIKDMKVLKTTQSGFEGFIKDQFTTLPEVKDRCFATQVYCKWRYNRFRNVDFQAVWNGVRDIVLEKFAGPFDKGEYSPSIQKTLYDIQVLSVSQNPEIEDMEISLPNIHYFTIDMSKMGLINKDETLLLLSLSLLPICASSSKFYVFLVGVGATKIPEKNRNLTRLAQGRTTRDWKGQGVRSDSLYSLCVTRRSGRNGPRTGMPGSSQSSVEMSSPK</sequence>
<dbReference type="FunFam" id="3.10.270.10:FF:000001">
    <property type="entry name" value="Uricase"/>
    <property type="match status" value="1"/>
</dbReference>
<evidence type="ECO:0000313" key="13">
    <source>
        <dbReference type="Proteomes" id="UP000515140"/>
    </source>
</evidence>
<dbReference type="Pfam" id="PF01014">
    <property type="entry name" value="Uricase"/>
    <property type="match status" value="2"/>
</dbReference>
<keyword evidence="8" id="KW-0560">Oxidoreductase</keyword>
<comment type="pathway">
    <text evidence="3">Purine metabolism; urate degradation; (S)-allantoin from urate: step 1/3.</text>
</comment>
<dbReference type="GO" id="GO:0004846">
    <property type="term" value="F:urate oxidase activity"/>
    <property type="evidence" value="ECO:0007669"/>
    <property type="project" value="UniProtKB-EC"/>
</dbReference>
<dbReference type="InterPro" id="IPR002042">
    <property type="entry name" value="Uricase"/>
</dbReference>
<dbReference type="GO" id="GO:0006145">
    <property type="term" value="P:purine nucleobase catabolic process"/>
    <property type="evidence" value="ECO:0007669"/>
    <property type="project" value="TreeGrafter"/>
</dbReference>
<evidence type="ECO:0000256" key="11">
    <source>
        <dbReference type="ARBA" id="ARBA00048818"/>
    </source>
</evidence>
<dbReference type="PRINTS" id="PR00093">
    <property type="entry name" value="URICASE"/>
</dbReference>
<evidence type="ECO:0000256" key="7">
    <source>
        <dbReference type="ARBA" id="ARBA00022631"/>
    </source>
</evidence>
<dbReference type="GeneID" id="110209927"/>
<dbReference type="NCBIfam" id="TIGR03383">
    <property type="entry name" value="urate_oxi"/>
    <property type="match status" value="1"/>
</dbReference>
<gene>
    <name evidence="14" type="primary">LOC110209927</name>
</gene>
<dbReference type="PANTHER" id="PTHR42874:SF1">
    <property type="entry name" value="URICASE"/>
    <property type="match status" value="1"/>
</dbReference>
<keyword evidence="9" id="KW-0576">Peroxisome</keyword>
<dbReference type="Gene3D" id="3.10.270.10">
    <property type="entry name" value="Urate Oxidase"/>
    <property type="match status" value="1"/>
</dbReference>
<accession>A0A6P5KIC7</accession>
<evidence type="ECO:0000256" key="2">
    <source>
        <dbReference type="ARBA" id="ARBA00004275"/>
    </source>
</evidence>
<evidence type="ECO:0000313" key="14">
    <source>
        <dbReference type="RefSeq" id="XP_020844347.1"/>
    </source>
</evidence>
<comment type="similarity">
    <text evidence="4">Belongs to the uricase family.</text>
</comment>
<evidence type="ECO:0000256" key="10">
    <source>
        <dbReference type="ARBA" id="ARBA00031317"/>
    </source>
</evidence>
<protein>
    <recommendedName>
        <fullName evidence="6">Uricase</fullName>
        <ecNumber evidence="5">1.7.3.3</ecNumber>
    </recommendedName>
    <alternativeName>
        <fullName evidence="10">Urate oxidase</fullName>
    </alternativeName>
</protein>
<keyword evidence="13" id="KW-1185">Reference proteome</keyword>
<organism evidence="13 14">
    <name type="scientific">Phascolarctos cinereus</name>
    <name type="common">Koala</name>
    <dbReference type="NCBI Taxonomy" id="38626"/>
    <lineage>
        <taxon>Eukaryota</taxon>
        <taxon>Metazoa</taxon>
        <taxon>Chordata</taxon>
        <taxon>Craniata</taxon>
        <taxon>Vertebrata</taxon>
        <taxon>Euteleostomi</taxon>
        <taxon>Mammalia</taxon>
        <taxon>Metatheria</taxon>
        <taxon>Diprotodontia</taxon>
        <taxon>Phascolarctidae</taxon>
        <taxon>Phascolarctos</taxon>
    </lineage>
</organism>
<feature type="compositionally biased region" description="Polar residues" evidence="12">
    <location>
        <begin position="372"/>
        <end position="385"/>
    </location>
</feature>
<comment type="catalytic activity">
    <reaction evidence="11">
        <text>urate + O2 + H2O = 5-hydroxyisourate + H2O2</text>
        <dbReference type="Rhea" id="RHEA:21368"/>
        <dbReference type="ChEBI" id="CHEBI:15377"/>
        <dbReference type="ChEBI" id="CHEBI:15379"/>
        <dbReference type="ChEBI" id="CHEBI:16240"/>
        <dbReference type="ChEBI" id="CHEBI:17775"/>
        <dbReference type="ChEBI" id="CHEBI:18072"/>
        <dbReference type="EC" id="1.7.3.3"/>
    </reaction>
</comment>
<feature type="region of interest" description="Disordered" evidence="12">
    <location>
        <begin position="360"/>
        <end position="385"/>
    </location>
</feature>
<dbReference type="EC" id="1.7.3.3" evidence="5"/>
<proteinExistence type="inferred from homology"/>
<comment type="subcellular location">
    <subcellularLocation>
        <location evidence="2">Peroxisome</location>
    </subcellularLocation>
</comment>
<evidence type="ECO:0000256" key="1">
    <source>
        <dbReference type="ARBA" id="ARBA00003860"/>
    </source>
</evidence>
<dbReference type="KEGG" id="pcw:110209927"/>
<dbReference type="UniPathway" id="UPA00394">
    <property type="reaction ID" value="UER00650"/>
</dbReference>
<evidence type="ECO:0000256" key="5">
    <source>
        <dbReference type="ARBA" id="ARBA00012598"/>
    </source>
</evidence>
<evidence type="ECO:0000256" key="8">
    <source>
        <dbReference type="ARBA" id="ARBA00023002"/>
    </source>
</evidence>
<evidence type="ECO:0000256" key="12">
    <source>
        <dbReference type="SAM" id="MobiDB-lite"/>
    </source>
</evidence>
<dbReference type="AlphaFoldDB" id="A0A6P5KIC7"/>
<name>A0A6P5KIC7_PHACI</name>
<evidence type="ECO:0000256" key="4">
    <source>
        <dbReference type="ARBA" id="ARBA00009760"/>
    </source>
</evidence>
<evidence type="ECO:0000256" key="6">
    <source>
        <dbReference type="ARBA" id="ARBA00017098"/>
    </source>
</evidence>
<reference evidence="14" key="1">
    <citation type="submission" date="2025-08" db="UniProtKB">
        <authorList>
            <consortium name="RefSeq"/>
        </authorList>
    </citation>
    <scope>IDENTIFICATION</scope>
    <source>
        <tissue evidence="14">Spleen</tissue>
    </source>
</reference>
<evidence type="ECO:0000256" key="3">
    <source>
        <dbReference type="ARBA" id="ARBA00004831"/>
    </source>
</evidence>
<dbReference type="GO" id="GO:0005777">
    <property type="term" value="C:peroxisome"/>
    <property type="evidence" value="ECO:0007669"/>
    <property type="project" value="UniProtKB-SubCell"/>
</dbReference>
<dbReference type="Proteomes" id="UP000515140">
    <property type="component" value="Unplaced"/>
</dbReference>
<dbReference type="PANTHER" id="PTHR42874">
    <property type="entry name" value="URICASE"/>
    <property type="match status" value="1"/>
</dbReference>
<evidence type="ECO:0000256" key="9">
    <source>
        <dbReference type="ARBA" id="ARBA00023140"/>
    </source>
</evidence>
<dbReference type="SUPFAM" id="SSF55620">
    <property type="entry name" value="Tetrahydrobiopterin biosynthesis enzymes-like"/>
    <property type="match status" value="2"/>
</dbReference>